<dbReference type="RefSeq" id="WP_379502000.1">
    <property type="nucleotide sequence ID" value="NZ_JBHRTZ010000001.1"/>
</dbReference>
<proteinExistence type="predicted"/>
<comment type="caution">
    <text evidence="1">The sequence shown here is derived from an EMBL/GenBank/DDBJ whole genome shotgun (WGS) entry which is preliminary data.</text>
</comment>
<dbReference type="EMBL" id="FXUI01000005">
    <property type="protein sequence ID" value="SMP69939.1"/>
    <property type="molecule type" value="Genomic_DNA"/>
</dbReference>
<accession>A0ABY1QFQ1</accession>
<gene>
    <name evidence="1" type="ORF">SAMN06296065_105205</name>
</gene>
<evidence type="ECO:0000313" key="2">
    <source>
        <dbReference type="Proteomes" id="UP001157910"/>
    </source>
</evidence>
<evidence type="ECO:0008006" key="3">
    <source>
        <dbReference type="Google" id="ProtNLM"/>
    </source>
</evidence>
<reference evidence="1 2" key="1">
    <citation type="submission" date="2017-05" db="EMBL/GenBank/DDBJ databases">
        <authorList>
            <person name="Varghese N."/>
            <person name="Submissions S."/>
        </authorList>
    </citation>
    <scope>NUCLEOTIDE SEQUENCE [LARGE SCALE GENOMIC DNA]</scope>
    <source>
        <strain evidence="1 2">SM16</strain>
    </source>
</reference>
<dbReference type="Proteomes" id="UP001157910">
    <property type="component" value="Unassembled WGS sequence"/>
</dbReference>
<name>A0ABY1QFQ1_9SPHN</name>
<dbReference type="SUPFAM" id="SSF53756">
    <property type="entry name" value="UDP-Glycosyltransferase/glycogen phosphorylase"/>
    <property type="match status" value="1"/>
</dbReference>
<protein>
    <recommendedName>
        <fullName evidence="3">CDP-glycerol glycerophosphotransferase (TagB/SpsB family)</fullName>
    </recommendedName>
</protein>
<keyword evidence="2" id="KW-1185">Reference proteome</keyword>
<dbReference type="InterPro" id="IPR043148">
    <property type="entry name" value="TagF_C"/>
</dbReference>
<sequence length="395" mass="42943">MSATSSAFQSRPVHVLAIGGVHQLGHILPVACELERRHPGCVRLFVSTDAEAQAARQQAGGEPLPEVVVMDLPAGAALLPKGMHKSARLIAWAGRVRSAAVILCAERTSTLLKRLSGACPPILHIPHGAGDRAVGFEDRFRLFEHVMVAGHKDRDRLVESGVVPPEKCTVTGPIKLSTVLARAAERPPLFRNERRTILYNPHFSSAHSSIHAFGEKLVDAVVADGRYNLIVAPHVRLARTWSAARRRHWQSLAVPGQVEVDLGSMRCNDMSYTLGADLYVGDVSSQVYEFLVYPRPCLFVDAHAVAWRNSEDYAMWHFGDVVTPQEDPIAAIDRAFACHAAYVGWQRERMASAMEGLSWLPGGAPTFQHAKPVQAAADVVERFAGLGTPVMSAAA</sequence>
<dbReference type="Gene3D" id="3.40.50.12580">
    <property type="match status" value="1"/>
</dbReference>
<organism evidence="1 2">
    <name type="scientific">Novosphingobium panipatense</name>
    <dbReference type="NCBI Taxonomy" id="428991"/>
    <lineage>
        <taxon>Bacteria</taxon>
        <taxon>Pseudomonadati</taxon>
        <taxon>Pseudomonadota</taxon>
        <taxon>Alphaproteobacteria</taxon>
        <taxon>Sphingomonadales</taxon>
        <taxon>Sphingomonadaceae</taxon>
        <taxon>Novosphingobium</taxon>
    </lineage>
</organism>
<evidence type="ECO:0000313" key="1">
    <source>
        <dbReference type="EMBL" id="SMP69939.1"/>
    </source>
</evidence>